<keyword evidence="5" id="KW-1185">Reference proteome</keyword>
<organism evidence="4 5">
    <name type="scientific">Glycomyces terrestris</name>
    <dbReference type="NCBI Taxonomy" id="2493553"/>
    <lineage>
        <taxon>Bacteria</taxon>
        <taxon>Bacillati</taxon>
        <taxon>Actinomycetota</taxon>
        <taxon>Actinomycetes</taxon>
        <taxon>Glycomycetales</taxon>
        <taxon>Glycomycetaceae</taxon>
        <taxon>Glycomyces</taxon>
    </lineage>
</organism>
<dbReference type="InterPro" id="IPR000086">
    <property type="entry name" value="NUDIX_hydrolase_dom"/>
</dbReference>
<dbReference type="InterPro" id="IPR015797">
    <property type="entry name" value="NUDIX_hydrolase-like_dom_sf"/>
</dbReference>
<dbReference type="GO" id="GO:0016787">
    <property type="term" value="F:hydrolase activity"/>
    <property type="evidence" value="ECO:0007669"/>
    <property type="project" value="UniProtKB-KW"/>
</dbReference>
<dbReference type="Gene3D" id="3.90.79.10">
    <property type="entry name" value="Nucleoside Triphosphate Pyrophosphohydrolase"/>
    <property type="match status" value="1"/>
</dbReference>
<dbReference type="OrthoDB" id="4247482at2"/>
<evidence type="ECO:0000313" key="5">
    <source>
        <dbReference type="Proteomes" id="UP000277256"/>
    </source>
</evidence>
<accession>A0A426V1V1</accession>
<dbReference type="PANTHER" id="PTHR43046">
    <property type="entry name" value="GDP-MANNOSE MANNOSYL HYDROLASE"/>
    <property type="match status" value="1"/>
</dbReference>
<sequence length="140" mass="15454">MRLWWRVRKPETFGVKALLLHPDGSGRFLVVRHSYSDPTRWGLPGGGYNPSAETPAQAAAREVSEELALTVPAEAFTVLDTLVTTLEGKRDTLTILRALVPRADVSPSPELAEARWIDDVRQLEPAPVSRWLVAAVSRSN</sequence>
<reference evidence="4 5" key="1">
    <citation type="submission" date="2018-12" db="EMBL/GenBank/DDBJ databases">
        <title>Glycomyces sp. YIM 121974 draft genome.</title>
        <authorList>
            <person name="Li Q."/>
        </authorList>
    </citation>
    <scope>NUCLEOTIDE SEQUENCE [LARGE SCALE GENOMIC DNA]</scope>
    <source>
        <strain evidence="4 5">YIM 121974</strain>
    </source>
</reference>
<dbReference type="PANTHER" id="PTHR43046:SF14">
    <property type="entry name" value="MUTT_NUDIX FAMILY PROTEIN"/>
    <property type="match status" value="1"/>
</dbReference>
<proteinExistence type="predicted"/>
<name>A0A426V1V1_9ACTN</name>
<evidence type="ECO:0000256" key="2">
    <source>
        <dbReference type="ARBA" id="ARBA00022801"/>
    </source>
</evidence>
<evidence type="ECO:0000256" key="1">
    <source>
        <dbReference type="ARBA" id="ARBA00001946"/>
    </source>
</evidence>
<dbReference type="EMBL" id="RSEB01000002">
    <property type="protein sequence ID" value="RRS00858.1"/>
    <property type="molecule type" value="Genomic_DNA"/>
</dbReference>
<comment type="caution">
    <text evidence="4">The sequence shown here is derived from an EMBL/GenBank/DDBJ whole genome shotgun (WGS) entry which is preliminary data.</text>
</comment>
<gene>
    <name evidence="4" type="ORF">EIW28_06175</name>
</gene>
<dbReference type="PROSITE" id="PS51462">
    <property type="entry name" value="NUDIX"/>
    <property type="match status" value="1"/>
</dbReference>
<feature type="domain" description="Nudix hydrolase" evidence="3">
    <location>
        <begin position="10"/>
        <end position="139"/>
    </location>
</feature>
<comment type="cofactor">
    <cofactor evidence="1">
        <name>Mg(2+)</name>
        <dbReference type="ChEBI" id="CHEBI:18420"/>
    </cofactor>
</comment>
<dbReference type="SUPFAM" id="SSF55811">
    <property type="entry name" value="Nudix"/>
    <property type="match status" value="1"/>
</dbReference>
<protein>
    <submittedName>
        <fullName evidence="4">NUDIX domain-containing protein</fullName>
    </submittedName>
</protein>
<evidence type="ECO:0000259" key="3">
    <source>
        <dbReference type="PROSITE" id="PS51462"/>
    </source>
</evidence>
<dbReference type="AlphaFoldDB" id="A0A426V1V1"/>
<evidence type="ECO:0000313" key="4">
    <source>
        <dbReference type="EMBL" id="RRS00858.1"/>
    </source>
</evidence>
<keyword evidence="2" id="KW-0378">Hydrolase</keyword>
<dbReference type="Proteomes" id="UP000277256">
    <property type="component" value="Unassembled WGS sequence"/>
</dbReference>
<dbReference type="Pfam" id="PF00293">
    <property type="entry name" value="NUDIX"/>
    <property type="match status" value="1"/>
</dbReference>